<dbReference type="AlphaFoldDB" id="A0A7G1KU04"/>
<accession>A0A7G1KU04</accession>
<organism evidence="2 3">
    <name type="scientific">Nocardia wallacei</name>
    <dbReference type="NCBI Taxonomy" id="480035"/>
    <lineage>
        <taxon>Bacteria</taxon>
        <taxon>Bacillati</taxon>
        <taxon>Actinomycetota</taxon>
        <taxon>Actinomycetes</taxon>
        <taxon>Mycobacteriales</taxon>
        <taxon>Nocardiaceae</taxon>
        <taxon>Nocardia</taxon>
    </lineage>
</organism>
<keyword evidence="3" id="KW-1185">Reference proteome</keyword>
<protein>
    <submittedName>
        <fullName evidence="2">Uncharacterized protein</fullName>
    </submittedName>
</protein>
<gene>
    <name evidence="2" type="ORF">NWFMUON74_44060</name>
</gene>
<feature type="compositionally biased region" description="Pro residues" evidence="1">
    <location>
        <begin position="9"/>
        <end position="31"/>
    </location>
</feature>
<reference evidence="2 3" key="1">
    <citation type="submission" date="2020-08" db="EMBL/GenBank/DDBJ databases">
        <title>Genome Sequencing of Nocardia wallacei strain FMUON74 and assembly.</title>
        <authorList>
            <person name="Toyokawa M."/>
            <person name="Uesaka K."/>
        </authorList>
    </citation>
    <scope>NUCLEOTIDE SEQUENCE [LARGE SCALE GENOMIC DNA]</scope>
    <source>
        <strain evidence="2 3">FMUON74</strain>
    </source>
</reference>
<dbReference type="KEGG" id="nwl:NWFMUON74_44060"/>
<evidence type="ECO:0000313" key="3">
    <source>
        <dbReference type="Proteomes" id="UP000516173"/>
    </source>
</evidence>
<feature type="compositionally biased region" description="Basic and acidic residues" evidence="1">
    <location>
        <begin position="44"/>
        <end position="60"/>
    </location>
</feature>
<feature type="region of interest" description="Disordered" evidence="1">
    <location>
        <begin position="1"/>
        <end position="76"/>
    </location>
</feature>
<evidence type="ECO:0000256" key="1">
    <source>
        <dbReference type="SAM" id="MobiDB-lite"/>
    </source>
</evidence>
<name>A0A7G1KU04_9NOCA</name>
<proteinExistence type="predicted"/>
<evidence type="ECO:0000313" key="2">
    <source>
        <dbReference type="EMBL" id="BCK56634.1"/>
    </source>
</evidence>
<dbReference type="Proteomes" id="UP000516173">
    <property type="component" value="Chromosome"/>
</dbReference>
<dbReference type="EMBL" id="AP023396">
    <property type="protein sequence ID" value="BCK56634.1"/>
    <property type="molecule type" value="Genomic_DNA"/>
</dbReference>
<sequence length="76" mass="8175">MTKNAQRQPGPPAIRPPATTPNVPAAPPTAPKTPRARLRSRPSGKGDGEQRQRTGRDERATQTLQSARGDKQPEAL</sequence>